<dbReference type="InterPro" id="IPR011112">
    <property type="entry name" value="Rho-like_N"/>
</dbReference>
<organism evidence="3 4">
    <name type="scientific">Sporotomaculum syntrophicum</name>
    <dbReference type="NCBI Taxonomy" id="182264"/>
    <lineage>
        <taxon>Bacteria</taxon>
        <taxon>Bacillati</taxon>
        <taxon>Bacillota</taxon>
        <taxon>Clostridia</taxon>
        <taxon>Eubacteriales</taxon>
        <taxon>Desulfallaceae</taxon>
        <taxon>Sporotomaculum</taxon>
    </lineage>
</organism>
<dbReference type="EMBL" id="LSRS01000005">
    <property type="protein sequence ID" value="KAF1084724.1"/>
    <property type="molecule type" value="Genomic_DNA"/>
</dbReference>
<dbReference type="SMART" id="SM00959">
    <property type="entry name" value="Rho_N"/>
    <property type="match status" value="1"/>
</dbReference>
<dbReference type="SUPFAM" id="SSF68912">
    <property type="entry name" value="Rho N-terminal domain-like"/>
    <property type="match status" value="1"/>
</dbReference>
<dbReference type="InterPro" id="IPR036269">
    <property type="entry name" value="Rho_N_sf"/>
</dbReference>
<gene>
    <name evidence="3" type="ORF">SPSYN_02510</name>
</gene>
<keyword evidence="1" id="KW-0175">Coiled coil</keyword>
<reference evidence="3" key="1">
    <citation type="submission" date="2016-02" db="EMBL/GenBank/DDBJ databases">
        <title>Draft Genome Sequence of Sporotomaculum syntrophicum Strain FB, a Syntrophic Benzoate Degrader.</title>
        <authorList>
            <person name="Nobu M.K."/>
            <person name="Narihiro T."/>
            <person name="Qiu Y.-L."/>
            <person name="Ohashi A."/>
            <person name="Liu W.-T."/>
            <person name="Yuji S."/>
        </authorList>
    </citation>
    <scope>NUCLEOTIDE SEQUENCE</scope>
    <source>
        <strain evidence="3">FB</strain>
    </source>
</reference>
<comment type="caution">
    <text evidence="3">The sequence shown here is derived from an EMBL/GenBank/DDBJ whole genome shotgun (WGS) entry which is preliminary data.</text>
</comment>
<keyword evidence="4" id="KW-1185">Reference proteome</keyword>
<evidence type="ECO:0000313" key="4">
    <source>
        <dbReference type="Proteomes" id="UP000798488"/>
    </source>
</evidence>
<dbReference type="AlphaFoldDB" id="A0A9D2WP07"/>
<evidence type="ECO:0000256" key="1">
    <source>
        <dbReference type="SAM" id="Coils"/>
    </source>
</evidence>
<dbReference type="GO" id="GO:0006353">
    <property type="term" value="P:DNA-templated transcription termination"/>
    <property type="evidence" value="ECO:0007669"/>
    <property type="project" value="InterPro"/>
</dbReference>
<feature type="domain" description="Rho termination factor-like N-terminal" evidence="2">
    <location>
        <begin position="58"/>
        <end position="100"/>
    </location>
</feature>
<sequence length="102" mass="11977">MRNNILEKLEAIEKLVREVRQELLLNSNLMLDSAPVRDEILAHTISFFLDNEVEVEYNLDDMELKELKELAEELEIDLPRDVQKEEVIFAIMELYKAQTSAK</sequence>
<evidence type="ECO:0000313" key="3">
    <source>
        <dbReference type="EMBL" id="KAF1084724.1"/>
    </source>
</evidence>
<dbReference type="Pfam" id="PF07498">
    <property type="entry name" value="Rho_N"/>
    <property type="match status" value="1"/>
</dbReference>
<proteinExistence type="predicted"/>
<evidence type="ECO:0000259" key="2">
    <source>
        <dbReference type="SMART" id="SM00959"/>
    </source>
</evidence>
<accession>A0A9D2WP07</accession>
<name>A0A9D2WP07_9FIRM</name>
<dbReference type="Proteomes" id="UP000798488">
    <property type="component" value="Unassembled WGS sequence"/>
</dbReference>
<protein>
    <recommendedName>
        <fullName evidence="2">Rho termination factor-like N-terminal domain-containing protein</fullName>
    </recommendedName>
</protein>
<dbReference type="Gene3D" id="1.10.720.10">
    <property type="match status" value="1"/>
</dbReference>
<dbReference type="RefSeq" id="WP_161822770.1">
    <property type="nucleotide sequence ID" value="NZ_LSRS01000005.1"/>
</dbReference>
<feature type="coiled-coil region" evidence="1">
    <location>
        <begin position="57"/>
        <end position="84"/>
    </location>
</feature>